<dbReference type="PIRSF" id="PIRSF019307">
    <property type="entry name" value="UCP019307"/>
    <property type="match status" value="1"/>
</dbReference>
<gene>
    <name evidence="2" type="ORF">SAMN04488132_10285</name>
</gene>
<organism evidence="2 3">
    <name type="scientific">Sediminibacterium ginsengisoli</name>
    <dbReference type="NCBI Taxonomy" id="413434"/>
    <lineage>
        <taxon>Bacteria</taxon>
        <taxon>Pseudomonadati</taxon>
        <taxon>Bacteroidota</taxon>
        <taxon>Chitinophagia</taxon>
        <taxon>Chitinophagales</taxon>
        <taxon>Chitinophagaceae</taxon>
        <taxon>Sediminibacterium</taxon>
    </lineage>
</organism>
<proteinExistence type="predicted"/>
<name>A0A1T4KS98_9BACT</name>
<keyword evidence="3" id="KW-1185">Reference proteome</keyword>
<dbReference type="InterPro" id="IPR014500">
    <property type="entry name" value="UCP019307_cupin"/>
</dbReference>
<dbReference type="AlphaFoldDB" id="A0A1T4KS98"/>
<evidence type="ECO:0000259" key="1">
    <source>
        <dbReference type="Pfam" id="PF00190"/>
    </source>
</evidence>
<dbReference type="Gene3D" id="2.60.120.10">
    <property type="entry name" value="Jelly Rolls"/>
    <property type="match status" value="1"/>
</dbReference>
<dbReference type="CDD" id="cd02219">
    <property type="entry name" value="cupin_YjlB-like"/>
    <property type="match status" value="1"/>
</dbReference>
<evidence type="ECO:0000313" key="3">
    <source>
        <dbReference type="Proteomes" id="UP000190888"/>
    </source>
</evidence>
<dbReference type="STRING" id="413434.SAMN04488132_10285"/>
<accession>A0A1T4KS98</accession>
<feature type="domain" description="Cupin type-1" evidence="1">
    <location>
        <begin position="61"/>
        <end position="120"/>
    </location>
</feature>
<dbReference type="EMBL" id="FUWH01000002">
    <property type="protein sequence ID" value="SJZ45281.1"/>
    <property type="molecule type" value="Genomic_DNA"/>
</dbReference>
<dbReference type="InterPro" id="IPR047121">
    <property type="entry name" value="YjiB-like"/>
</dbReference>
<dbReference type="PANTHER" id="PTHR36448:SF2">
    <property type="entry name" value="CUPIN TYPE-1 DOMAIN-CONTAINING PROTEIN"/>
    <property type="match status" value="1"/>
</dbReference>
<dbReference type="Proteomes" id="UP000190888">
    <property type="component" value="Unassembled WGS sequence"/>
</dbReference>
<protein>
    <submittedName>
        <fullName evidence="2">Uncharacterized protein YjlB</fullName>
    </submittedName>
</protein>
<evidence type="ECO:0000313" key="2">
    <source>
        <dbReference type="EMBL" id="SJZ45281.1"/>
    </source>
</evidence>
<dbReference type="PANTHER" id="PTHR36448">
    <property type="entry name" value="BLR7373 PROTEIN"/>
    <property type="match status" value="1"/>
</dbReference>
<dbReference type="SUPFAM" id="SSF51182">
    <property type="entry name" value="RmlC-like cupins"/>
    <property type="match status" value="1"/>
</dbReference>
<dbReference type="Pfam" id="PF00190">
    <property type="entry name" value="Cupin_1"/>
    <property type="match status" value="1"/>
</dbReference>
<dbReference type="InterPro" id="IPR014710">
    <property type="entry name" value="RmlC-like_jellyroll"/>
</dbReference>
<dbReference type="InterPro" id="IPR011051">
    <property type="entry name" value="RmlC_Cupin_sf"/>
</dbReference>
<reference evidence="2 3" key="1">
    <citation type="submission" date="2017-02" db="EMBL/GenBank/DDBJ databases">
        <authorList>
            <person name="Peterson S.W."/>
        </authorList>
    </citation>
    <scope>NUCLEOTIDE SEQUENCE [LARGE SCALE GENOMIC DNA]</scope>
    <source>
        <strain evidence="2 3">DSM 22335</strain>
    </source>
</reference>
<dbReference type="InterPro" id="IPR006045">
    <property type="entry name" value="Cupin_1"/>
</dbReference>
<sequence>METHTYQLQDNGIFPNSTLPVVHYRNAIELSFFRPAHQLGKLFNMNGWSNQQDGGIFTYHHYHSNTHEVIGVYKGKTFVLLGGENGKQIVVHKGDILVIPAGVAHRNMGREKDACCITAYPDGKDYDIHTGEAGERPAADQRIAAVDLPAADPLLGEDQGICAIWRNMHIAHHSL</sequence>